<organism evidence="1 2">
    <name type="scientific">Aspergillus campestris (strain IBT 28561)</name>
    <dbReference type="NCBI Taxonomy" id="1392248"/>
    <lineage>
        <taxon>Eukaryota</taxon>
        <taxon>Fungi</taxon>
        <taxon>Dikarya</taxon>
        <taxon>Ascomycota</taxon>
        <taxon>Pezizomycotina</taxon>
        <taxon>Eurotiomycetes</taxon>
        <taxon>Eurotiomycetidae</taxon>
        <taxon>Eurotiales</taxon>
        <taxon>Aspergillaceae</taxon>
        <taxon>Aspergillus</taxon>
        <taxon>Aspergillus subgen. Circumdati</taxon>
    </lineage>
</organism>
<dbReference type="Proteomes" id="UP000234254">
    <property type="component" value="Unassembled WGS sequence"/>
</dbReference>
<comment type="caution">
    <text evidence="1">The sequence shown here is derived from an EMBL/GenBank/DDBJ whole genome shotgun (WGS) entry which is preliminary data.</text>
</comment>
<evidence type="ECO:0008006" key="3">
    <source>
        <dbReference type="Google" id="ProtNLM"/>
    </source>
</evidence>
<dbReference type="InterPro" id="IPR032345">
    <property type="entry name" value="PnbB"/>
</dbReference>
<reference evidence="1" key="1">
    <citation type="submission" date="2016-12" db="EMBL/GenBank/DDBJ databases">
        <title>The genomes of Aspergillus section Nigri reveals drivers in fungal speciation.</title>
        <authorList>
            <consortium name="DOE Joint Genome Institute"/>
            <person name="Vesth T.C."/>
            <person name="Nybo J."/>
            <person name="Theobald S."/>
            <person name="Brandl J."/>
            <person name="Frisvad J.C."/>
            <person name="Nielsen K.F."/>
            <person name="Lyhne E.K."/>
            <person name="Kogle M.E."/>
            <person name="Kuo A."/>
            <person name="Riley R."/>
            <person name="Clum A."/>
            <person name="Nolan M."/>
            <person name="Lipzen A."/>
            <person name="Salamov A."/>
            <person name="Henrissat B."/>
            <person name="Wiebenga A."/>
            <person name="De vries R.P."/>
            <person name="Grigoriev I.V."/>
            <person name="Mortensen U.H."/>
            <person name="Andersen M.R."/>
            <person name="Baker S.E."/>
        </authorList>
    </citation>
    <scope>NUCLEOTIDE SEQUENCE</scope>
    <source>
        <strain evidence="1">IBT 28561</strain>
    </source>
</reference>
<protein>
    <recommendedName>
        <fullName evidence="3">p-hydroxylaminobenzoate lyase</fullName>
    </recommendedName>
</protein>
<gene>
    <name evidence="1" type="ORF">P168DRAFT_260766</name>
</gene>
<dbReference type="GeneID" id="36542201"/>
<keyword evidence="2" id="KW-1185">Reference proteome</keyword>
<proteinExistence type="predicted"/>
<dbReference type="Pfam" id="PF16155">
    <property type="entry name" value="PnbB"/>
    <property type="match status" value="1"/>
</dbReference>
<name>A0A2I1CR96_ASPC2</name>
<dbReference type="AlphaFoldDB" id="A0A2I1CR96"/>
<evidence type="ECO:0000313" key="2">
    <source>
        <dbReference type="Proteomes" id="UP000234254"/>
    </source>
</evidence>
<evidence type="ECO:0000313" key="1">
    <source>
        <dbReference type="EMBL" id="PKY00156.1"/>
    </source>
</evidence>
<dbReference type="RefSeq" id="XP_024688750.1">
    <property type="nucleotide sequence ID" value="XM_024834677.1"/>
</dbReference>
<dbReference type="EMBL" id="MSFM01000016">
    <property type="protein sequence ID" value="PKY00156.1"/>
    <property type="molecule type" value="Genomic_DNA"/>
</dbReference>
<sequence length="178" mass="19883">MSDSHPNAQKLLSRAQEFFNEVQDLTPGQDLEKFLNKNYGPGTPYYNDFSQLAKQGLTEGWVANVELDGPKYRRSRIFAPCEETRYFSITAVYMDSQEVFRGQYHAHPYGEINVVIPLDETAEIMGMAGWMGAGWTSPGPGTHHYPEVRGGALLALFFLPAGRISYKATPGMPQPAYV</sequence>
<dbReference type="VEuPathDB" id="FungiDB:P168DRAFT_260766"/>
<dbReference type="OrthoDB" id="2845956at2759"/>
<accession>A0A2I1CR96</accession>